<reference evidence="2" key="1">
    <citation type="submission" date="2019-12" db="EMBL/GenBank/DDBJ databases">
        <title>Whole genome sequencing of Haloarcula argentinensis strain pws5.</title>
        <authorList>
            <person name="Verma D.K."/>
            <person name="Gopal K."/>
            <person name="Prasad E.S."/>
        </authorList>
    </citation>
    <scope>NUCLEOTIDE SEQUENCE</scope>
    <source>
        <strain evidence="2">Pws5</strain>
    </source>
</reference>
<dbReference type="AlphaFoldDB" id="A0A847UP58"/>
<accession>A0A847UP58</accession>
<evidence type="ECO:0000313" key="2">
    <source>
        <dbReference type="EMBL" id="NLV14386.1"/>
    </source>
</evidence>
<sequence>MSKAAQGAPAKRKERPEEVADENTPVKVDRLEGDAMLGIVRERTEYDEHDAPARLLVEGTEKEVNVSDHQVSVARGSNADLVRSLVGGETDV</sequence>
<dbReference type="RefSeq" id="WP_170097810.1">
    <property type="nucleotide sequence ID" value="NZ_WOWA01000007.1"/>
</dbReference>
<evidence type="ECO:0000313" key="3">
    <source>
        <dbReference type="Proteomes" id="UP000641625"/>
    </source>
</evidence>
<comment type="caution">
    <text evidence="2">The sequence shown here is derived from an EMBL/GenBank/DDBJ whole genome shotgun (WGS) entry which is preliminary data.</text>
</comment>
<proteinExistence type="predicted"/>
<evidence type="ECO:0000256" key="1">
    <source>
        <dbReference type="SAM" id="MobiDB-lite"/>
    </source>
</evidence>
<dbReference type="EMBL" id="WOWA01000007">
    <property type="protein sequence ID" value="NLV14386.1"/>
    <property type="molecule type" value="Genomic_DNA"/>
</dbReference>
<organism evidence="2 3">
    <name type="scientific">Haloarcula argentinensis</name>
    <dbReference type="NCBI Taxonomy" id="43776"/>
    <lineage>
        <taxon>Archaea</taxon>
        <taxon>Methanobacteriati</taxon>
        <taxon>Methanobacteriota</taxon>
        <taxon>Stenosarchaea group</taxon>
        <taxon>Halobacteria</taxon>
        <taxon>Halobacteriales</taxon>
        <taxon>Haloarculaceae</taxon>
        <taxon>Haloarcula</taxon>
    </lineage>
</organism>
<dbReference type="Proteomes" id="UP000641625">
    <property type="component" value="Unassembled WGS sequence"/>
</dbReference>
<gene>
    <name evidence="2" type="ORF">GOC77_14050</name>
</gene>
<name>A0A847UP58_HALAR</name>
<feature type="region of interest" description="Disordered" evidence="1">
    <location>
        <begin position="1"/>
        <end position="26"/>
    </location>
</feature>
<protein>
    <submittedName>
        <fullName evidence="2">Uncharacterized protein</fullName>
    </submittedName>
</protein>